<feature type="domain" description="HTH cro/C1-type" evidence="1">
    <location>
        <begin position="25"/>
        <end position="69"/>
    </location>
</feature>
<dbReference type="STRING" id="644282.Deba_0790"/>
<organism evidence="2 3">
    <name type="scientific">Desulfarculus baarsii (strain ATCC 33931 / DSM 2075 / LMG 7858 / VKM B-1802 / 2st14)</name>
    <dbReference type="NCBI Taxonomy" id="644282"/>
    <lineage>
        <taxon>Bacteria</taxon>
        <taxon>Pseudomonadati</taxon>
        <taxon>Thermodesulfobacteriota</taxon>
        <taxon>Desulfarculia</taxon>
        <taxon>Desulfarculales</taxon>
        <taxon>Desulfarculaceae</taxon>
        <taxon>Desulfarculus</taxon>
    </lineage>
</organism>
<dbReference type="OrthoDB" id="5420458at2"/>
<evidence type="ECO:0000313" key="3">
    <source>
        <dbReference type="Proteomes" id="UP000009047"/>
    </source>
</evidence>
<dbReference type="PROSITE" id="PS50943">
    <property type="entry name" value="HTH_CROC1"/>
    <property type="match status" value="1"/>
</dbReference>
<name>E1QF25_DESB2</name>
<dbReference type="eggNOG" id="COG1396">
    <property type="taxonomic scope" value="Bacteria"/>
</dbReference>
<dbReference type="HOGENOM" id="CLU_1882370_0_0_7"/>
<dbReference type="GO" id="GO:0003677">
    <property type="term" value="F:DNA binding"/>
    <property type="evidence" value="ECO:0007669"/>
    <property type="project" value="InterPro"/>
</dbReference>
<reference evidence="2 3" key="1">
    <citation type="journal article" date="2010" name="Stand. Genomic Sci.">
        <title>Complete genome sequence of Desulfarculus baarsii type strain (2st14).</title>
        <authorList>
            <person name="Sun H."/>
            <person name="Spring S."/>
            <person name="Lapidus A."/>
            <person name="Davenport K."/>
            <person name="Del Rio T.G."/>
            <person name="Tice H."/>
            <person name="Nolan M."/>
            <person name="Copeland A."/>
            <person name="Cheng J.F."/>
            <person name="Lucas S."/>
            <person name="Tapia R."/>
            <person name="Goodwin L."/>
            <person name="Pitluck S."/>
            <person name="Ivanova N."/>
            <person name="Pagani I."/>
            <person name="Mavromatis K."/>
            <person name="Ovchinnikova G."/>
            <person name="Pati A."/>
            <person name="Chen A."/>
            <person name="Palaniappan K."/>
            <person name="Hauser L."/>
            <person name="Chang Y.J."/>
            <person name="Jeffries C.D."/>
            <person name="Detter J.C."/>
            <person name="Han C."/>
            <person name="Rohde M."/>
            <person name="Brambilla E."/>
            <person name="Goker M."/>
            <person name="Woyke T."/>
            <person name="Bristow J."/>
            <person name="Eisen J.A."/>
            <person name="Markowitz V."/>
            <person name="Hugenholtz P."/>
            <person name="Kyrpides N.C."/>
            <person name="Klenk H.P."/>
            <person name="Land M."/>
        </authorList>
    </citation>
    <scope>NUCLEOTIDE SEQUENCE [LARGE SCALE GENOMIC DNA]</scope>
    <source>
        <strain evidence="3">ATCC 33931 / DSM 2075 / LMG 7858 / VKM B-1802 / 2st14</strain>
    </source>
</reference>
<dbReference type="SUPFAM" id="SSF47413">
    <property type="entry name" value="lambda repressor-like DNA-binding domains"/>
    <property type="match status" value="1"/>
</dbReference>
<dbReference type="CDD" id="cd00093">
    <property type="entry name" value="HTH_XRE"/>
    <property type="match status" value="1"/>
</dbReference>
<dbReference type="EMBL" id="CP002085">
    <property type="protein sequence ID" value="ADK84161.1"/>
    <property type="molecule type" value="Genomic_DNA"/>
</dbReference>
<dbReference type="KEGG" id="dbr:Deba_0790"/>
<dbReference type="Proteomes" id="UP000009047">
    <property type="component" value="Chromosome"/>
</dbReference>
<dbReference type="InterPro" id="IPR010982">
    <property type="entry name" value="Lambda_DNA-bd_dom_sf"/>
</dbReference>
<protein>
    <submittedName>
        <fullName evidence="2">Helix-turn-helix domain protein</fullName>
    </submittedName>
</protein>
<gene>
    <name evidence="2" type="ordered locus">Deba_0790</name>
</gene>
<sequence length="135" mass="15428">MMRETHEIIGAHVGRRLKHMRGQRTQAQFAAELGLSQAQYNRYETGKRLAPDRVLEQVAEICGVSPRQVIWGDEDGAQADDLARQVALLVEMLEGDDLEDLYWFLKNKIEQVAKRRKDQARQAKQALEELRAKAG</sequence>
<accession>E1QF25</accession>
<dbReference type="AlphaFoldDB" id="E1QF25"/>
<keyword evidence="3" id="KW-1185">Reference proteome</keyword>
<dbReference type="SMART" id="SM00530">
    <property type="entry name" value="HTH_XRE"/>
    <property type="match status" value="1"/>
</dbReference>
<dbReference type="Pfam" id="PF13560">
    <property type="entry name" value="HTH_31"/>
    <property type="match status" value="1"/>
</dbReference>
<dbReference type="Gene3D" id="1.10.260.40">
    <property type="entry name" value="lambda repressor-like DNA-binding domains"/>
    <property type="match status" value="1"/>
</dbReference>
<evidence type="ECO:0000259" key="1">
    <source>
        <dbReference type="PROSITE" id="PS50943"/>
    </source>
</evidence>
<proteinExistence type="predicted"/>
<dbReference type="RefSeq" id="WP_013257616.1">
    <property type="nucleotide sequence ID" value="NC_014365.1"/>
</dbReference>
<dbReference type="InterPro" id="IPR001387">
    <property type="entry name" value="Cro/C1-type_HTH"/>
</dbReference>
<evidence type="ECO:0000313" key="2">
    <source>
        <dbReference type="EMBL" id="ADK84161.1"/>
    </source>
</evidence>